<dbReference type="Pfam" id="PF03473">
    <property type="entry name" value="MOSC"/>
    <property type="match status" value="1"/>
</dbReference>
<dbReference type="Gene3D" id="2.40.33.20">
    <property type="entry name" value="PK beta-barrel domain-like"/>
    <property type="match status" value="1"/>
</dbReference>
<dbReference type="GO" id="GO:0030151">
    <property type="term" value="F:molybdenum ion binding"/>
    <property type="evidence" value="ECO:0007669"/>
    <property type="project" value="InterPro"/>
</dbReference>
<evidence type="ECO:0000259" key="1">
    <source>
        <dbReference type="PROSITE" id="PS51340"/>
    </source>
</evidence>
<dbReference type="AlphaFoldDB" id="A0A2G5NPB5"/>
<accession>A0A2G5NPB5</accession>
<dbReference type="GO" id="GO:0003824">
    <property type="term" value="F:catalytic activity"/>
    <property type="evidence" value="ECO:0007669"/>
    <property type="project" value="InterPro"/>
</dbReference>
<dbReference type="PANTHER" id="PTHR30212">
    <property type="entry name" value="PROTEIN YIIM"/>
    <property type="match status" value="1"/>
</dbReference>
<dbReference type="Pfam" id="PF03475">
    <property type="entry name" value="YiiM_3-alpha"/>
    <property type="match status" value="1"/>
</dbReference>
<dbReference type="InterPro" id="IPR052353">
    <property type="entry name" value="Benzoxazolinone_Detox_Enz"/>
</dbReference>
<dbReference type="GO" id="GO:0030170">
    <property type="term" value="F:pyridoxal phosphate binding"/>
    <property type="evidence" value="ECO:0007669"/>
    <property type="project" value="InterPro"/>
</dbReference>
<sequence>MHYELKRICIGGIEKIDVNGKEKKTAYYKYPIENTVQLTVTGFVGDQHVYKGHGGVNKAVCLYDYNDYDLWSDYMDIDTEFSLFGENITTVGLDKDTICIGDTFKLGEALIQVTEGRGPCNTIAQVHNVPNIVKMMAASRATGCYFRVLIEGVVAPNSRLELVKKDENGLTLHEFNELVYGDKHNKNLIEKALKVNALPKEHKEKFVKRL</sequence>
<keyword evidence="3" id="KW-1185">Reference proteome</keyword>
<feature type="domain" description="MOSC" evidence="1">
    <location>
        <begin position="30"/>
        <end position="163"/>
    </location>
</feature>
<gene>
    <name evidence="2" type="ORF">BFS35_000865</name>
</gene>
<dbReference type="EMBL" id="MJBI02000001">
    <property type="protein sequence ID" value="RAI82266.1"/>
    <property type="molecule type" value="Genomic_DNA"/>
</dbReference>
<dbReference type="Proteomes" id="UP000229523">
    <property type="component" value="Unassembled WGS sequence"/>
</dbReference>
<evidence type="ECO:0000313" key="3">
    <source>
        <dbReference type="Proteomes" id="UP000229523"/>
    </source>
</evidence>
<dbReference type="PROSITE" id="PS51340">
    <property type="entry name" value="MOSC"/>
    <property type="match status" value="1"/>
</dbReference>
<protein>
    <submittedName>
        <fullName evidence="2">MOSC domain-containing protein</fullName>
    </submittedName>
</protein>
<reference evidence="2 3" key="1">
    <citation type="journal article" date="2018" name="Front. Microbiol.">
        <title>Description and Comparative Genomics of Macrococcus caseolyticus subsp. hominis subsp. nov., Macrococcus goetzii sp. nov., Macrococcus epidermidis sp. nov., and Macrococcus bohemicus sp. nov., Novel Macrococci From Human Clinical Material With Virulence Potential and Suspected Uptake of Foreign DNA by Natural Transformation.</title>
        <authorList>
            <person name="Maslanova I."/>
            <person name="Wertheimer Z."/>
            <person name="Sedlacek I."/>
            <person name="Svec P."/>
            <person name="Indrakova A."/>
            <person name="Kovarovic V."/>
            <person name="Schumann P."/>
            <person name="Sproer C."/>
            <person name="Kralova S."/>
            <person name="Sedo O."/>
            <person name="Kristofova L."/>
            <person name="Vrbovska V."/>
            <person name="Fuzik T."/>
            <person name="Petras P."/>
            <person name="Zdrahal Z."/>
            <person name="Ruzickova V."/>
            <person name="Doskar J."/>
            <person name="Pantucek R."/>
        </authorList>
    </citation>
    <scope>NUCLEOTIDE SEQUENCE [LARGE SCALE GENOMIC DNA]</scope>
    <source>
        <strain evidence="2 3">CCM 4927</strain>
    </source>
</reference>
<name>A0A2G5NPB5_9STAP</name>
<dbReference type="SUPFAM" id="SSF50800">
    <property type="entry name" value="PK beta-barrel domain-like"/>
    <property type="match status" value="1"/>
</dbReference>
<dbReference type="RefSeq" id="WP_099579981.1">
    <property type="nucleotide sequence ID" value="NZ_MJBI02000001.1"/>
</dbReference>
<evidence type="ECO:0000313" key="2">
    <source>
        <dbReference type="EMBL" id="RAI82266.1"/>
    </source>
</evidence>
<proteinExistence type="predicted"/>
<organism evidence="2 3">
    <name type="scientific">Macrococcoides goetzii</name>
    <dbReference type="NCBI Taxonomy" id="1891097"/>
    <lineage>
        <taxon>Bacteria</taxon>
        <taxon>Bacillati</taxon>
        <taxon>Bacillota</taxon>
        <taxon>Bacilli</taxon>
        <taxon>Bacillales</taxon>
        <taxon>Staphylococcaceae</taxon>
        <taxon>Macrococcoides</taxon>
    </lineage>
</organism>
<dbReference type="InterPro" id="IPR011037">
    <property type="entry name" value="Pyrv_Knase-like_insert_dom_sf"/>
</dbReference>
<dbReference type="InterPro" id="IPR005163">
    <property type="entry name" value="Tri_helical_YiiM-like"/>
</dbReference>
<dbReference type="PANTHER" id="PTHR30212:SF4">
    <property type="entry name" value="MOSC DOMAIN-CONTAINING PROTEIN"/>
    <property type="match status" value="1"/>
</dbReference>
<dbReference type="InterPro" id="IPR005302">
    <property type="entry name" value="MoCF_Sase_C"/>
</dbReference>
<comment type="caution">
    <text evidence="2">The sequence shown here is derived from an EMBL/GenBank/DDBJ whole genome shotgun (WGS) entry which is preliminary data.</text>
</comment>